<dbReference type="PANTHER" id="PTHR11515">
    <property type="entry name" value="GLYCOPROTEIN HORMONE BETA CHAIN"/>
    <property type="match status" value="1"/>
</dbReference>
<dbReference type="PIR" id="A61091">
    <property type="entry name" value="A61091"/>
</dbReference>
<dbReference type="Gene3D" id="2.10.90.10">
    <property type="entry name" value="Cystine-knot cytokines"/>
    <property type="match status" value="1"/>
</dbReference>
<keyword evidence="9" id="KW-0732">Signal</keyword>
<organism evidence="12">
    <name type="scientific">Gallus gallus</name>
    <name type="common">Chicken</name>
    <dbReference type="NCBI Taxonomy" id="9031"/>
    <lineage>
        <taxon>Eukaryota</taxon>
        <taxon>Metazoa</taxon>
        <taxon>Chordata</taxon>
        <taxon>Craniata</taxon>
        <taxon>Vertebrata</taxon>
        <taxon>Euteleostomi</taxon>
        <taxon>Archelosauria</taxon>
        <taxon>Archosauria</taxon>
        <taxon>Dinosauria</taxon>
        <taxon>Saurischia</taxon>
        <taxon>Theropoda</taxon>
        <taxon>Coelurosauria</taxon>
        <taxon>Aves</taxon>
        <taxon>Neognathae</taxon>
        <taxon>Galloanserae</taxon>
        <taxon>Galliformes</taxon>
        <taxon>Phasianidae</taxon>
        <taxon>Phasianinae</taxon>
        <taxon>Gallus</taxon>
    </lineage>
</organism>
<dbReference type="EMBL" id="HQ872606">
    <property type="protein sequence ID" value="ADY03193.1"/>
    <property type="molecule type" value="mRNA"/>
</dbReference>
<dbReference type="PROSITE" id="PS00261">
    <property type="entry name" value="GLYCO_HORMONE_BETA_1"/>
    <property type="match status" value="1"/>
</dbReference>
<dbReference type="GO" id="GO:0035938">
    <property type="term" value="P:estradiol secretion"/>
    <property type="evidence" value="ECO:0000315"/>
    <property type="project" value="AgBase"/>
</dbReference>
<evidence type="ECO:0000256" key="4">
    <source>
        <dbReference type="ARBA" id="ARBA00022702"/>
    </source>
</evidence>
<dbReference type="InterPro" id="IPR029034">
    <property type="entry name" value="Cystine-knot_cytokine"/>
</dbReference>
<dbReference type="SMR" id="Q7LZD1"/>
<feature type="domain" description="Glycoprotein hormone subunit beta" evidence="10">
    <location>
        <begin position="46"/>
        <end position="149"/>
    </location>
</feature>
<evidence type="ECO:0000313" key="11">
    <source>
        <dbReference type="EMBL" id="ADY03193.1"/>
    </source>
</evidence>
<keyword evidence="4 8" id="KW-0372">Hormone</keyword>
<evidence type="ECO:0000256" key="1">
    <source>
        <dbReference type="ARBA" id="ARBA00004613"/>
    </source>
</evidence>
<evidence type="ECO:0000259" key="10">
    <source>
        <dbReference type="Pfam" id="PF00007"/>
    </source>
</evidence>
<proteinExistence type="evidence at transcript level"/>
<dbReference type="GO" id="GO:0005615">
    <property type="term" value="C:extracellular space"/>
    <property type="evidence" value="ECO:0000314"/>
    <property type="project" value="AgBase"/>
</dbReference>
<dbReference type="InterPro" id="IPR006208">
    <property type="entry name" value="Glyco_hormone_CN"/>
</dbReference>
<dbReference type="PANTHER" id="PTHR11515:SF11">
    <property type="entry name" value="LUTROPIN SUBUNIT BETA"/>
    <property type="match status" value="1"/>
</dbReference>
<keyword evidence="5" id="KW-1015">Disulfide bond</keyword>
<comment type="similarity">
    <text evidence="2 8">Belongs to the glycoprotein hormones subunit beta family.</text>
</comment>
<comment type="subunit">
    <text evidence="7">Heterodimer of a common alpha chain and a unique beta chain which confers biological specificity to thyrotropin, lutropin, follitropin and gonadotropin.</text>
</comment>
<dbReference type="SUPFAM" id="SSF57501">
    <property type="entry name" value="Cystine-knot cytokines"/>
    <property type="match status" value="1"/>
</dbReference>
<dbReference type="GO" id="GO:0033574">
    <property type="term" value="P:response to testosterone"/>
    <property type="evidence" value="ECO:0000304"/>
    <property type="project" value="AgBase"/>
</dbReference>
<dbReference type="InterPro" id="IPR001545">
    <property type="entry name" value="Gonadotropin_bsu"/>
</dbReference>
<evidence type="ECO:0000256" key="5">
    <source>
        <dbReference type="ARBA" id="ARBA00023157"/>
    </source>
</evidence>
<feature type="signal peptide" evidence="9">
    <location>
        <begin position="1"/>
        <end position="21"/>
    </location>
</feature>
<accession>Q7LZD1</accession>
<dbReference type="InterPro" id="IPR018245">
    <property type="entry name" value="Gonadotropin_bsu_CS"/>
</dbReference>
<evidence type="ECO:0000313" key="12">
    <source>
        <dbReference type="PIR" id="A61091"/>
    </source>
</evidence>
<sequence length="158" mass="16042" precursor="true">MGGAQVLVLMTLLGTPPATTGNPPVAVDPPLAVVGPPMGLGGGGRPPCRPINVTVAVEKDGCPQCMAVTTTACGGYCRTREPVYRSPLGPPPQSACTYGALRYERWALWGCPIGSDPRVLLPVALSCRCARCPMATSDCTVQGLGPAFCGAPGGFGGE</sequence>
<comment type="subcellular location">
    <subcellularLocation>
        <location evidence="1 8">Secreted</location>
    </subcellularLocation>
</comment>
<feature type="chain" id="PRO_5010143562" evidence="9">
    <location>
        <begin position="22"/>
        <end position="158"/>
    </location>
</feature>
<evidence type="ECO:0000256" key="9">
    <source>
        <dbReference type="SAM" id="SignalP"/>
    </source>
</evidence>
<evidence type="ECO:0000256" key="7">
    <source>
        <dbReference type="ARBA" id="ARBA00038688"/>
    </source>
</evidence>
<evidence type="ECO:0000256" key="6">
    <source>
        <dbReference type="ARBA" id="ARBA00023180"/>
    </source>
</evidence>
<dbReference type="FunFam" id="2.10.90.10:FF:000007">
    <property type="entry name" value="Luteinizing hormone beta subunit"/>
    <property type="match status" value="1"/>
</dbReference>
<keyword evidence="6" id="KW-0325">Glycoprotein</keyword>
<name>Q7LZD1_CHICK</name>
<dbReference type="Pfam" id="PF00007">
    <property type="entry name" value="Cys_knot"/>
    <property type="match status" value="1"/>
</dbReference>
<reference evidence="11" key="2">
    <citation type="submission" date="2011-01" db="EMBL/GenBank/DDBJ databases">
        <title>Cloning and sequence analysis of chicken LH beta subunit.</title>
        <authorList>
            <person name="Chen Y.-L."/>
        </authorList>
    </citation>
    <scope>NUCLEOTIDE SEQUENCE</scope>
</reference>
<protein>
    <submittedName>
        <fullName evidence="11">LH beta subunit</fullName>
    </submittedName>
    <submittedName>
        <fullName evidence="12">Lutropin beta chain</fullName>
    </submittedName>
</protein>
<reference evidence="12" key="1">
    <citation type="journal article" date="1989" name="J. Mol. Endocrinol.">
        <title>Molecular cloning and nucleotide sequence analysis of the putative cDNA for the precursor molecule of the chicken LH-beta subunit.</title>
        <authorList>
            <person name="Noce T."/>
            <person name="Ando H."/>
            <person name="Ueda T."/>
            <person name="Kubokawa K."/>
            <person name="Higashinakagawa T."/>
            <person name="Ishii S."/>
        </authorList>
    </citation>
    <scope>NUCLEOTIDE SEQUENCE</scope>
</reference>
<dbReference type="PROSITE" id="PS00689">
    <property type="entry name" value="GLYCO_HORMONE_BETA_2"/>
    <property type="match status" value="1"/>
</dbReference>
<dbReference type="SMART" id="SM00068">
    <property type="entry name" value="GHB"/>
    <property type="match status" value="1"/>
</dbReference>
<dbReference type="CDD" id="cd00069">
    <property type="entry name" value="GHB_like"/>
    <property type="match status" value="1"/>
</dbReference>
<dbReference type="AlphaFoldDB" id="Q7LZD1"/>
<evidence type="ECO:0000256" key="3">
    <source>
        <dbReference type="ARBA" id="ARBA00022525"/>
    </source>
</evidence>
<evidence type="ECO:0000256" key="2">
    <source>
        <dbReference type="ARBA" id="ARBA00006552"/>
    </source>
</evidence>
<keyword evidence="3" id="KW-0964">Secreted</keyword>
<dbReference type="GO" id="GO:0005179">
    <property type="term" value="F:hormone activity"/>
    <property type="evidence" value="ECO:0007669"/>
    <property type="project" value="UniProtKB-KW"/>
</dbReference>
<evidence type="ECO:0000256" key="8">
    <source>
        <dbReference type="RuleBase" id="RU004069"/>
    </source>
</evidence>